<evidence type="ECO:0000259" key="5">
    <source>
        <dbReference type="PROSITE" id="PS50118"/>
    </source>
</evidence>
<dbReference type="InterPro" id="IPR051356">
    <property type="entry name" value="SOX/SOX-like_TF"/>
</dbReference>
<organism evidence="6 7">
    <name type="scientific">Taenia crassiceps</name>
    <dbReference type="NCBI Taxonomy" id="6207"/>
    <lineage>
        <taxon>Eukaryota</taxon>
        <taxon>Metazoa</taxon>
        <taxon>Spiralia</taxon>
        <taxon>Lophotrochozoa</taxon>
        <taxon>Platyhelminthes</taxon>
        <taxon>Cestoda</taxon>
        <taxon>Eucestoda</taxon>
        <taxon>Cyclophyllidea</taxon>
        <taxon>Taeniidae</taxon>
        <taxon>Taenia</taxon>
    </lineage>
</organism>
<evidence type="ECO:0000313" key="7">
    <source>
        <dbReference type="Proteomes" id="UP001651158"/>
    </source>
</evidence>
<feature type="compositionally biased region" description="Polar residues" evidence="4">
    <location>
        <begin position="151"/>
        <end position="169"/>
    </location>
</feature>
<comment type="caution">
    <text evidence="6">The sequence shown here is derived from an EMBL/GenBank/DDBJ whole genome shotgun (WGS) entry which is preliminary data.</text>
</comment>
<dbReference type="Proteomes" id="UP001651158">
    <property type="component" value="Unassembled WGS sequence"/>
</dbReference>
<feature type="compositionally biased region" description="Pro residues" evidence="4">
    <location>
        <begin position="211"/>
        <end position="228"/>
    </location>
</feature>
<feature type="domain" description="HMG box" evidence="5">
    <location>
        <begin position="76"/>
        <end position="144"/>
    </location>
</feature>
<evidence type="ECO:0000256" key="4">
    <source>
        <dbReference type="SAM" id="MobiDB-lite"/>
    </source>
</evidence>
<feature type="DNA-binding region" description="HMG box" evidence="3">
    <location>
        <begin position="76"/>
        <end position="144"/>
    </location>
</feature>
<dbReference type="EMBL" id="JAKROA010000003">
    <property type="protein sequence ID" value="KAL5108929.1"/>
    <property type="molecule type" value="Genomic_DNA"/>
</dbReference>
<evidence type="ECO:0000256" key="2">
    <source>
        <dbReference type="ARBA" id="ARBA00023242"/>
    </source>
</evidence>
<name>A0ABR4QGP9_9CEST</name>
<sequence>MESGNKSSPFLYMNECIQCQSAKNGGVEAFIAHLAFEHSVPTEWPSDRAARLTGAEAKRPYTTVAATRKKRRKLTTPRPLNSFMVFAQHIRRNVLAIFDTASSSNVSRLLGEAWNLIPKEVRALYDEEAARLSKIHNIEFPTYKYQPKPRQWQSNGVAASASPATNTPDESLPTRAHPPSGSTPISWLPPSAVLTISTSVEQPSSPVAIKPEPPSPPPQTPQLPPILPPSFRSTSPTRSRMAIHDTHPTSIESCTSQSTSKLVRIAPAIPASIAPPRTVIKSESLGYLEQNSNDPFSPCLSTSSPLSRTPSPAQQFTSMQDSIIPPVENQLPQKLSIEAAAQQTLASDLTILHKLINQAATSSQQMHQPQAQSQSKPCILLTPIQSDIGQQAIISCGQSSTVPTLLTCGSTIYVALTVLPSPLEPTPGVRISVNQEQTILEKQRLTRSDENLSGSNLVKLMRSLDANQTQSTTSSRLGELLRAAAAAAATTSQ</sequence>
<feature type="compositionally biased region" description="Low complexity" evidence="4">
    <location>
        <begin position="229"/>
        <end position="239"/>
    </location>
</feature>
<gene>
    <name evidence="6" type="ORF">TcWFU_005192</name>
</gene>
<dbReference type="PANTHER" id="PTHR45789">
    <property type="entry name" value="FI18025P1"/>
    <property type="match status" value="1"/>
</dbReference>
<feature type="region of interest" description="Disordered" evidence="4">
    <location>
        <begin position="200"/>
        <end position="239"/>
    </location>
</feature>
<reference evidence="6 7" key="1">
    <citation type="journal article" date="2022" name="Front. Cell. Infect. Microbiol.">
        <title>The Genomes of Two Strains of Taenia crassiceps the Animal Model for the Study of Human Cysticercosis.</title>
        <authorList>
            <person name="Bobes R.J."/>
            <person name="Estrada K."/>
            <person name="Rios-Valencia D.G."/>
            <person name="Calderon-Gallegos A."/>
            <person name="de la Torre P."/>
            <person name="Carrero J.C."/>
            <person name="Sanchez-Flores A."/>
            <person name="Laclette J.P."/>
        </authorList>
    </citation>
    <scope>NUCLEOTIDE SEQUENCE [LARGE SCALE GENOMIC DNA]</scope>
    <source>
        <strain evidence="6">WFUcys</strain>
    </source>
</reference>
<evidence type="ECO:0000256" key="1">
    <source>
        <dbReference type="ARBA" id="ARBA00023125"/>
    </source>
</evidence>
<dbReference type="SMART" id="SM00398">
    <property type="entry name" value="HMG"/>
    <property type="match status" value="1"/>
</dbReference>
<dbReference type="PANTHER" id="PTHR45789:SF2">
    <property type="entry name" value="FI18025P1"/>
    <property type="match status" value="1"/>
</dbReference>
<keyword evidence="7" id="KW-1185">Reference proteome</keyword>
<protein>
    <submittedName>
        <fullName evidence="6">Transcription factor Sox-6</fullName>
    </submittedName>
</protein>
<proteinExistence type="predicted"/>
<feature type="region of interest" description="Disordered" evidence="4">
    <location>
        <begin position="147"/>
        <end position="188"/>
    </location>
</feature>
<evidence type="ECO:0000313" key="6">
    <source>
        <dbReference type="EMBL" id="KAL5108929.1"/>
    </source>
</evidence>
<accession>A0ABR4QGP9</accession>
<dbReference type="PROSITE" id="PS50118">
    <property type="entry name" value="HMG_BOX_2"/>
    <property type="match status" value="1"/>
</dbReference>
<dbReference type="Pfam" id="PF00505">
    <property type="entry name" value="HMG_box"/>
    <property type="match status" value="1"/>
</dbReference>
<dbReference type="InterPro" id="IPR009071">
    <property type="entry name" value="HMG_box_dom"/>
</dbReference>
<keyword evidence="2 3" id="KW-0539">Nucleus</keyword>
<dbReference type="Gene3D" id="1.10.30.10">
    <property type="entry name" value="High mobility group box domain"/>
    <property type="match status" value="1"/>
</dbReference>
<dbReference type="SUPFAM" id="SSF47095">
    <property type="entry name" value="HMG-box"/>
    <property type="match status" value="1"/>
</dbReference>
<evidence type="ECO:0000256" key="3">
    <source>
        <dbReference type="PROSITE-ProRule" id="PRU00267"/>
    </source>
</evidence>
<dbReference type="InterPro" id="IPR036910">
    <property type="entry name" value="HMG_box_dom_sf"/>
</dbReference>
<keyword evidence="1 3" id="KW-0238">DNA-binding</keyword>